<dbReference type="EMBL" id="WIAO01000007">
    <property type="protein sequence ID" value="MQM25523.1"/>
    <property type="molecule type" value="Genomic_DNA"/>
</dbReference>
<keyword evidence="2" id="KW-1133">Transmembrane helix</keyword>
<evidence type="ECO:0000313" key="3">
    <source>
        <dbReference type="EMBL" id="MQM25523.1"/>
    </source>
</evidence>
<evidence type="ECO:0000256" key="2">
    <source>
        <dbReference type="SAM" id="Phobius"/>
    </source>
</evidence>
<keyword evidence="1" id="KW-0175">Coiled coil</keyword>
<keyword evidence="2" id="KW-0472">Membrane</keyword>
<protein>
    <submittedName>
        <fullName evidence="3">Uncharacterized protein</fullName>
    </submittedName>
</protein>
<sequence>MQPARPMVELVLETGDDAEQLEADLQSLIAELHELDLEDLQRPARSAPDGVRGVGGFELGTLLVAVGGAGATVPALIGLLQDWLRRRRSGAVRVKLGDDEIELTGVSPKQQERLVEAFLARHSE</sequence>
<keyword evidence="2" id="KW-0812">Transmembrane</keyword>
<dbReference type="AlphaFoldDB" id="A0A6L5G7E3"/>
<comment type="caution">
    <text evidence="3">The sequence shown here is derived from an EMBL/GenBank/DDBJ whole genome shotgun (WGS) entry which is preliminary data.</text>
</comment>
<name>A0A6L5G7E3_9ACTN</name>
<evidence type="ECO:0000313" key="4">
    <source>
        <dbReference type="Proteomes" id="UP000477750"/>
    </source>
</evidence>
<feature type="coiled-coil region" evidence="1">
    <location>
        <begin position="11"/>
        <end position="38"/>
    </location>
</feature>
<evidence type="ECO:0000256" key="1">
    <source>
        <dbReference type="SAM" id="Coils"/>
    </source>
</evidence>
<dbReference type="RefSeq" id="WP_153024684.1">
    <property type="nucleotide sequence ID" value="NZ_WIAO01000007.1"/>
</dbReference>
<dbReference type="Proteomes" id="UP000477750">
    <property type="component" value="Unassembled WGS sequence"/>
</dbReference>
<keyword evidence="4" id="KW-1185">Reference proteome</keyword>
<reference evidence="3 4" key="1">
    <citation type="submission" date="2019-10" db="EMBL/GenBank/DDBJ databases">
        <title>Glycomyces albidus sp. nov., a novel actinomycete isolated from rhizosphere soil of wheat (Triticum aestivum L.).</title>
        <authorList>
            <person name="Qian L."/>
        </authorList>
    </citation>
    <scope>NUCLEOTIDE SEQUENCE [LARGE SCALE GENOMIC DNA]</scope>
    <source>
        <strain evidence="3 4">NEAU-7082</strain>
    </source>
</reference>
<proteinExistence type="predicted"/>
<feature type="transmembrane region" description="Helical" evidence="2">
    <location>
        <begin position="59"/>
        <end position="80"/>
    </location>
</feature>
<dbReference type="Pfam" id="PF19953">
    <property type="entry name" value="EACC1"/>
    <property type="match status" value="1"/>
</dbReference>
<organism evidence="3 4">
    <name type="scientific">Glycomyces albidus</name>
    <dbReference type="NCBI Taxonomy" id="2656774"/>
    <lineage>
        <taxon>Bacteria</taxon>
        <taxon>Bacillati</taxon>
        <taxon>Actinomycetota</taxon>
        <taxon>Actinomycetes</taxon>
        <taxon>Glycomycetales</taxon>
        <taxon>Glycomycetaceae</taxon>
        <taxon>Glycomyces</taxon>
    </lineage>
</organism>
<dbReference type="InterPro" id="IPR045428">
    <property type="entry name" value="EACC1"/>
</dbReference>
<accession>A0A6L5G7E3</accession>
<gene>
    <name evidence="3" type="ORF">GFD30_08055</name>
</gene>